<keyword evidence="4" id="KW-0547">Nucleotide-binding</keyword>
<dbReference type="SUPFAM" id="SSF69572">
    <property type="entry name" value="Activating enzymes of the ubiquitin-like proteins"/>
    <property type="match status" value="1"/>
</dbReference>
<evidence type="ECO:0000256" key="3">
    <source>
        <dbReference type="ARBA" id="ARBA00022723"/>
    </source>
</evidence>
<evidence type="ECO:0000256" key="2">
    <source>
        <dbReference type="ARBA" id="ARBA00016279"/>
    </source>
</evidence>
<keyword evidence="3" id="KW-0479">Metal-binding</keyword>
<feature type="region of interest" description="Disordered" evidence="8">
    <location>
        <begin position="53"/>
        <end position="75"/>
    </location>
</feature>
<feature type="region of interest" description="Disordered" evidence="8">
    <location>
        <begin position="420"/>
        <end position="456"/>
    </location>
</feature>
<evidence type="ECO:0000259" key="9">
    <source>
        <dbReference type="Pfam" id="PF00899"/>
    </source>
</evidence>
<reference evidence="10 11" key="1">
    <citation type="submission" date="2024-06" db="EMBL/GenBank/DDBJ databases">
        <authorList>
            <person name="Kraege A."/>
            <person name="Thomma B."/>
        </authorList>
    </citation>
    <scope>NUCLEOTIDE SEQUENCE [LARGE SCALE GENOMIC DNA]</scope>
</reference>
<keyword evidence="5" id="KW-0833">Ubl conjugation pathway</keyword>
<dbReference type="PANTHER" id="PTHR10953">
    <property type="entry name" value="UBIQUITIN-ACTIVATING ENZYME E1"/>
    <property type="match status" value="1"/>
</dbReference>
<evidence type="ECO:0000313" key="11">
    <source>
        <dbReference type="Proteomes" id="UP001497392"/>
    </source>
</evidence>
<evidence type="ECO:0000256" key="1">
    <source>
        <dbReference type="ARBA" id="ARBA00005339"/>
    </source>
</evidence>
<comment type="caution">
    <text evidence="10">The sequence shown here is derived from an EMBL/GenBank/DDBJ whole genome shotgun (WGS) entry which is preliminary data.</text>
</comment>
<dbReference type="Pfam" id="PF00899">
    <property type="entry name" value="ThiF"/>
    <property type="match status" value="1"/>
</dbReference>
<sequence length="456" mass="49301">MHNSERSSRGVLDELSKLQASLDLLQTESLKTNAEQLHQQLEDLNKRMEEIAQDHGRPRPAAQASDASGQKGARARITEMSAEVVDSNPYSRLMALQRMGIVHNYQRIREKTVAIVGVGGVGSVAAEMLTRCGIGRLLLYDYDKVELANMNRLFFRPDQAGMTKTDAAAQTLQDINPDVAIESFTMNITTLKGFDEFKASVCDNRGDSRVDLVLSCVDNYEARMTINQVCLELQQNWMESGVSEDAVSGHIQVIIPGETACFACVPPLVVASGIDERTLKREGVCAASLPTTMGIIAGLLVQNSLKYLLDFGQVTRYLGYSSLKDFFPSMEIKPNPGCPNPLCGKLQAAYEAQYNSEAAVSARAASAAAAAEVAEEEVVHDDNSWGISVVPEEASAGQGVPAQSAPSMGALAEGLEYSMPVADPHAPELSNGHSEEQESQENIEDLMSQLNALSTK</sequence>
<protein>
    <recommendedName>
        <fullName evidence="2">Ubiquitin-like modifier-activating enzyme 5</fullName>
    </recommendedName>
</protein>
<keyword evidence="11" id="KW-1185">Reference proteome</keyword>
<dbReference type="InterPro" id="IPR029752">
    <property type="entry name" value="D-isomer_DH_CS1"/>
</dbReference>
<evidence type="ECO:0000256" key="5">
    <source>
        <dbReference type="ARBA" id="ARBA00022786"/>
    </source>
</evidence>
<evidence type="ECO:0000313" key="10">
    <source>
        <dbReference type="EMBL" id="CAL5227422.1"/>
    </source>
</evidence>
<evidence type="ECO:0000256" key="7">
    <source>
        <dbReference type="ARBA" id="ARBA00022840"/>
    </source>
</evidence>
<dbReference type="Gene3D" id="3.40.50.720">
    <property type="entry name" value="NAD(P)-binding Rossmann-like Domain"/>
    <property type="match status" value="1"/>
</dbReference>
<evidence type="ECO:0000256" key="6">
    <source>
        <dbReference type="ARBA" id="ARBA00022833"/>
    </source>
</evidence>
<organism evidence="10 11">
    <name type="scientific">Coccomyxa viridis</name>
    <dbReference type="NCBI Taxonomy" id="1274662"/>
    <lineage>
        <taxon>Eukaryota</taxon>
        <taxon>Viridiplantae</taxon>
        <taxon>Chlorophyta</taxon>
        <taxon>core chlorophytes</taxon>
        <taxon>Trebouxiophyceae</taxon>
        <taxon>Trebouxiophyceae incertae sedis</taxon>
        <taxon>Coccomyxaceae</taxon>
        <taxon>Coccomyxa</taxon>
    </lineage>
</organism>
<dbReference type="CDD" id="cd00757">
    <property type="entry name" value="ThiF_MoeB_HesA_family"/>
    <property type="match status" value="1"/>
</dbReference>
<dbReference type="EMBL" id="CAXHTA020000017">
    <property type="protein sequence ID" value="CAL5227422.1"/>
    <property type="molecule type" value="Genomic_DNA"/>
</dbReference>
<keyword evidence="6" id="KW-0862">Zinc</keyword>
<proteinExistence type="inferred from homology"/>
<gene>
    <name evidence="10" type="primary">g10383</name>
    <name evidence="10" type="ORF">VP750_LOCUS9328</name>
</gene>
<feature type="domain" description="THIF-type NAD/FAD binding fold" evidence="9">
    <location>
        <begin position="90"/>
        <end position="339"/>
    </location>
</feature>
<dbReference type="InterPro" id="IPR045886">
    <property type="entry name" value="ThiF/MoeB/HesA"/>
</dbReference>
<evidence type="ECO:0000256" key="4">
    <source>
        <dbReference type="ARBA" id="ARBA00022741"/>
    </source>
</evidence>
<evidence type="ECO:0000256" key="8">
    <source>
        <dbReference type="SAM" id="MobiDB-lite"/>
    </source>
</evidence>
<keyword evidence="7" id="KW-0067">ATP-binding</keyword>
<comment type="similarity">
    <text evidence="1">Belongs to the ubiquitin-activating E1 family. UBA5 subfamily.</text>
</comment>
<dbReference type="InterPro" id="IPR035985">
    <property type="entry name" value="Ubiquitin-activating_enz"/>
</dbReference>
<accession>A0ABP1G6K1</accession>
<dbReference type="Proteomes" id="UP001497392">
    <property type="component" value="Unassembled WGS sequence"/>
</dbReference>
<name>A0ABP1G6K1_9CHLO</name>
<dbReference type="InterPro" id="IPR000594">
    <property type="entry name" value="ThiF_NAD_FAD-bd"/>
</dbReference>
<dbReference type="PANTHER" id="PTHR10953:SF9">
    <property type="entry name" value="UBIQUITIN-LIKE MODIFIER-ACTIVATING ENZYME 5"/>
    <property type="match status" value="1"/>
</dbReference>
<dbReference type="PROSITE" id="PS00065">
    <property type="entry name" value="D_2_HYDROXYACID_DH_1"/>
    <property type="match status" value="1"/>
</dbReference>